<comment type="pathway">
    <text evidence="4">Carbohydrate degradation; glycolysis; D-glyceraldehyde 3-phosphate from glycerone phosphate: step 1/1.</text>
</comment>
<sequence length="251" mass="27278">MSLKLLANWKLHGSKSFYQNWFAAFNQSYQGSHHDSLGIAPPAIYISDIARYSSNPGIAIGSQNIDQFSSGARTGEIASSMVKDAGGLFSITGHSERRMFFNELDGDIAAKLDLASSTSLLPILCVGESREERDQNKTEKVLEMQVSNVLRACSTLHSLTIAYEPVWAIGTGVMPEPEEINSIHEMIKDVVQSRFPNIHLHAVIYGGSVNLENSQSIFKEKEIDGALIGGASLNGGEFASIANIFNDLKGL</sequence>
<dbReference type="GO" id="GO:0005829">
    <property type="term" value="C:cytosol"/>
    <property type="evidence" value="ECO:0007669"/>
    <property type="project" value="TreeGrafter"/>
</dbReference>
<evidence type="ECO:0000256" key="3">
    <source>
        <dbReference type="ARBA" id="ARBA00023235"/>
    </source>
</evidence>
<organism evidence="5 6">
    <name type="scientific">SAR86 cluster bacterium BACL1 MAG-120820-bin45</name>
    <dbReference type="NCBI Taxonomy" id="1655612"/>
    <lineage>
        <taxon>Bacteria</taxon>
        <taxon>Pseudomonadati</taxon>
        <taxon>Pseudomonadota</taxon>
        <taxon>Gammaproteobacteria</taxon>
        <taxon>SAR86 cluster</taxon>
    </lineage>
</organism>
<dbReference type="SUPFAM" id="SSF51351">
    <property type="entry name" value="Triosephosphate isomerase (TIM)"/>
    <property type="match status" value="1"/>
</dbReference>
<comment type="subunit">
    <text evidence="4">Homodimer.</text>
</comment>
<dbReference type="STRING" id="1655612.ABS10_07545"/>
<accession>A0A0R2U3F7</accession>
<dbReference type="GO" id="GO:0046166">
    <property type="term" value="P:glyceraldehyde-3-phosphate biosynthetic process"/>
    <property type="evidence" value="ECO:0007669"/>
    <property type="project" value="TreeGrafter"/>
</dbReference>
<dbReference type="PANTHER" id="PTHR21139">
    <property type="entry name" value="TRIOSEPHOSPHATE ISOMERASE"/>
    <property type="match status" value="1"/>
</dbReference>
<dbReference type="CDD" id="cd00311">
    <property type="entry name" value="TIM"/>
    <property type="match status" value="1"/>
</dbReference>
<dbReference type="UniPathway" id="UPA00109">
    <property type="reaction ID" value="UER00189"/>
</dbReference>
<proteinExistence type="inferred from homology"/>
<reference evidence="5 6" key="1">
    <citation type="submission" date="2015-10" db="EMBL/GenBank/DDBJ databases">
        <title>Metagenome-Assembled Genomes uncover a global brackish microbiome.</title>
        <authorList>
            <person name="Hugerth L.W."/>
            <person name="Larsson J."/>
            <person name="Alneberg J."/>
            <person name="Lindh M.V."/>
            <person name="Legrand C."/>
            <person name="Pinhassi J."/>
            <person name="Andersson A.F."/>
        </authorList>
    </citation>
    <scope>NUCLEOTIDE SEQUENCE [LARGE SCALE GENOMIC DNA]</scope>
    <source>
        <strain evidence="5">BACL1 MAG-120820-bin45</strain>
    </source>
</reference>
<evidence type="ECO:0000256" key="4">
    <source>
        <dbReference type="RuleBase" id="RU363013"/>
    </source>
</evidence>
<dbReference type="GO" id="GO:0004807">
    <property type="term" value="F:triose-phosphate isomerase activity"/>
    <property type="evidence" value="ECO:0007669"/>
    <property type="project" value="UniProtKB-UniRule"/>
</dbReference>
<evidence type="ECO:0000256" key="2">
    <source>
        <dbReference type="ARBA" id="ARBA00007422"/>
    </source>
</evidence>
<keyword evidence="4" id="KW-0312">Gluconeogenesis</keyword>
<comment type="pathway">
    <text evidence="4">Carbohydrate biosynthesis; gluconeogenesis.</text>
</comment>
<dbReference type="NCBIfam" id="TIGR00419">
    <property type="entry name" value="tim"/>
    <property type="match status" value="1"/>
</dbReference>
<dbReference type="AlphaFoldDB" id="A0A0R2U3F7"/>
<keyword evidence="4" id="KW-0324">Glycolysis</keyword>
<keyword evidence="3 4" id="KW-0413">Isomerase</keyword>
<dbReference type="InterPro" id="IPR020861">
    <property type="entry name" value="Triosephosphate_isomerase_AS"/>
</dbReference>
<dbReference type="InterPro" id="IPR013785">
    <property type="entry name" value="Aldolase_TIM"/>
</dbReference>
<dbReference type="InterPro" id="IPR000652">
    <property type="entry name" value="Triosephosphate_isomerase"/>
</dbReference>
<protein>
    <recommendedName>
        <fullName evidence="4">Triosephosphate isomerase</fullName>
        <ecNumber evidence="4">5.3.1.1</ecNumber>
    </recommendedName>
</protein>
<evidence type="ECO:0000313" key="5">
    <source>
        <dbReference type="EMBL" id="KRO93620.1"/>
    </source>
</evidence>
<dbReference type="Pfam" id="PF00121">
    <property type="entry name" value="TIM"/>
    <property type="match status" value="1"/>
</dbReference>
<dbReference type="PROSITE" id="PS00171">
    <property type="entry name" value="TIM_1"/>
    <property type="match status" value="1"/>
</dbReference>
<evidence type="ECO:0000256" key="1">
    <source>
        <dbReference type="ARBA" id="ARBA00004939"/>
    </source>
</evidence>
<comment type="similarity">
    <text evidence="2 4">Belongs to the triosephosphate isomerase family.</text>
</comment>
<dbReference type="EMBL" id="LICS01000177">
    <property type="protein sequence ID" value="KRO93620.1"/>
    <property type="molecule type" value="Genomic_DNA"/>
</dbReference>
<dbReference type="GO" id="GO:0006094">
    <property type="term" value="P:gluconeogenesis"/>
    <property type="evidence" value="ECO:0007669"/>
    <property type="project" value="UniProtKB-UniPathway"/>
</dbReference>
<name>A0A0R2U3F7_9GAMM</name>
<comment type="pathway">
    <text evidence="1">Carbohydrate metabolism; erythritol degradation.</text>
</comment>
<dbReference type="GO" id="GO:0006096">
    <property type="term" value="P:glycolytic process"/>
    <property type="evidence" value="ECO:0007669"/>
    <property type="project" value="UniProtKB-UniRule"/>
</dbReference>
<gene>
    <name evidence="5" type="ORF">ABS10_07545</name>
</gene>
<keyword evidence="4" id="KW-0963">Cytoplasm</keyword>
<comment type="catalytic activity">
    <reaction evidence="4">
        <text>D-glyceraldehyde 3-phosphate = dihydroxyacetone phosphate</text>
        <dbReference type="Rhea" id="RHEA:18585"/>
        <dbReference type="ChEBI" id="CHEBI:57642"/>
        <dbReference type="ChEBI" id="CHEBI:59776"/>
        <dbReference type="EC" id="5.3.1.1"/>
    </reaction>
</comment>
<comment type="caution">
    <text evidence="5">The sequence shown here is derived from an EMBL/GenBank/DDBJ whole genome shotgun (WGS) entry which is preliminary data.</text>
</comment>
<dbReference type="UniPathway" id="UPA00138"/>
<dbReference type="PROSITE" id="PS51440">
    <property type="entry name" value="TIM_2"/>
    <property type="match status" value="1"/>
</dbReference>
<dbReference type="Proteomes" id="UP000051027">
    <property type="component" value="Unassembled WGS sequence"/>
</dbReference>
<evidence type="ECO:0000313" key="6">
    <source>
        <dbReference type="Proteomes" id="UP000051027"/>
    </source>
</evidence>
<dbReference type="PANTHER" id="PTHR21139:SF42">
    <property type="entry name" value="TRIOSEPHOSPHATE ISOMERASE"/>
    <property type="match status" value="1"/>
</dbReference>
<dbReference type="InterPro" id="IPR035990">
    <property type="entry name" value="TIM_sf"/>
</dbReference>
<comment type="subcellular location">
    <subcellularLocation>
        <location evidence="4">Cytoplasm</location>
    </subcellularLocation>
</comment>
<dbReference type="Gene3D" id="3.20.20.70">
    <property type="entry name" value="Aldolase class I"/>
    <property type="match status" value="1"/>
</dbReference>
<dbReference type="GO" id="GO:0019563">
    <property type="term" value="P:glycerol catabolic process"/>
    <property type="evidence" value="ECO:0007669"/>
    <property type="project" value="TreeGrafter"/>
</dbReference>
<dbReference type="EC" id="5.3.1.1" evidence="4"/>